<keyword evidence="5" id="KW-0653">Protein transport</keyword>
<protein>
    <recommendedName>
        <fullName evidence="13">AP-3 complex subunit beta</fullName>
    </recommendedName>
</protein>
<evidence type="ECO:0008006" key="13">
    <source>
        <dbReference type="Google" id="ProtNLM"/>
    </source>
</evidence>
<gene>
    <name evidence="11" type="primary">LOC127353124</name>
</gene>
<feature type="domain" description="AP-3 complex subunit beta-1/2 C-terminal" evidence="10">
    <location>
        <begin position="798"/>
        <end position="889"/>
    </location>
</feature>
<keyword evidence="3" id="KW-0813">Transport</keyword>
<dbReference type="InterPro" id="IPR026739">
    <property type="entry name" value="AP_beta"/>
</dbReference>
<dbReference type="GO" id="GO:0030123">
    <property type="term" value="C:AP-3 adaptor complex"/>
    <property type="evidence" value="ECO:0007669"/>
    <property type="project" value="InterPro"/>
</dbReference>
<comment type="subcellular location">
    <subcellularLocation>
        <location evidence="1">Cytoplasmic vesicle</location>
        <location evidence="1">Clathrin-coated vesicle membrane</location>
        <topology evidence="1">Peripheral membrane protein</topology>
        <orientation evidence="1">Cytoplasmic side</orientation>
    </subcellularLocation>
</comment>
<evidence type="ECO:0000313" key="12">
    <source>
        <dbReference type="Proteomes" id="UP000694389"/>
    </source>
</evidence>
<keyword evidence="12" id="KW-1185">Reference proteome</keyword>
<feature type="region of interest" description="Disordered" evidence="8">
    <location>
        <begin position="605"/>
        <end position="658"/>
    </location>
</feature>
<evidence type="ECO:0000256" key="3">
    <source>
        <dbReference type="ARBA" id="ARBA00022448"/>
    </source>
</evidence>
<dbReference type="InterPro" id="IPR002553">
    <property type="entry name" value="Clathrin/coatomer_adapt-like_N"/>
</dbReference>
<dbReference type="PANTHER" id="PTHR11134">
    <property type="entry name" value="ADAPTOR COMPLEX SUBUNIT BETA FAMILY MEMBER"/>
    <property type="match status" value="1"/>
</dbReference>
<dbReference type="AlphaFoldDB" id="A0A8C4IN09"/>
<dbReference type="InterPro" id="IPR056314">
    <property type="entry name" value="AP3B1/2_C"/>
</dbReference>
<comment type="function">
    <text evidence="7">Subunit of non-clathrin- and clathrin-associated adaptor protein complex 3 (AP-3) that plays a role in protein sorting in the late-Golgi/trans-Golgi network (TGN) and/or endosomes. The AP complexes mediate both the recruitment of clathrin to membranes and the recognition of sorting signals within the cytosolic tails of transmembrane cargo molecules. AP-3 appears to be involved in the sorting of a subset of transmembrane proteins targeted to lysosomes and lysosome-related organelles. In concert with the BLOC-1 complex, AP-3 is required to target cargos into vesicles assembled at cell bodies for delivery into neurites and nerve terminals.</text>
</comment>
<reference evidence="11" key="2">
    <citation type="submission" date="2025-09" db="UniProtKB">
        <authorList>
            <consortium name="Ensembl"/>
        </authorList>
    </citation>
    <scope>IDENTIFICATION</scope>
</reference>
<evidence type="ECO:0000256" key="6">
    <source>
        <dbReference type="ARBA" id="ARBA00023136"/>
    </source>
</evidence>
<keyword evidence="6" id="KW-0472">Membrane</keyword>
<name>A0A8C4IN09_DICLA</name>
<evidence type="ECO:0000256" key="5">
    <source>
        <dbReference type="ARBA" id="ARBA00022927"/>
    </source>
</evidence>
<evidence type="ECO:0000256" key="2">
    <source>
        <dbReference type="ARBA" id="ARBA00006613"/>
    </source>
</evidence>
<dbReference type="PIRSF" id="PIRSF037096">
    <property type="entry name" value="AP3_complex_beta"/>
    <property type="match status" value="1"/>
</dbReference>
<proteinExistence type="inferred from homology"/>
<dbReference type="InterPro" id="IPR011989">
    <property type="entry name" value="ARM-like"/>
</dbReference>
<evidence type="ECO:0000259" key="9">
    <source>
        <dbReference type="Pfam" id="PF01602"/>
    </source>
</evidence>
<evidence type="ECO:0000256" key="8">
    <source>
        <dbReference type="SAM" id="MobiDB-lite"/>
    </source>
</evidence>
<dbReference type="InterPro" id="IPR016024">
    <property type="entry name" value="ARM-type_fold"/>
</dbReference>
<dbReference type="Gene3D" id="1.25.10.10">
    <property type="entry name" value="Leucine-rich Repeat Variant"/>
    <property type="match status" value="1"/>
</dbReference>
<dbReference type="Pfam" id="PF01602">
    <property type="entry name" value="Adaptin_N"/>
    <property type="match status" value="1"/>
</dbReference>
<evidence type="ECO:0000256" key="1">
    <source>
        <dbReference type="ARBA" id="ARBA00004145"/>
    </source>
</evidence>
<sequence length="894" mass="101231">MLDSNKDSLKLEAMKRIVAMIARGKNASDLFPAVVKNVACKNIEVKKLVYVYLVRYAEEQQDLALLSISTFQRGLKDPNQLIRASALRVLSSIRVTIIVPIMMLAIKEAASDMSPYVRKTAAHAIPKLYSLDPEQKDQLIEVIEKLLADKTTLVAGSVVMAFEEVCPERIDLIHKNYRKLCNLLIDVEEWGQVVIINMLTRYARTQFLNPNINVNEDEDEEEKEKNAEAPAMAKRKPYVMDPDHRLLLRNTKPLLQSRNAAVVMAVAQLYFHLAPKAEVGVIAKALVRLLRSHSEVQYVVLQNVATMTIKRRGMFEPYLKSFYIRSTDPTQIKVLKLEVLTNLANETNISTILREFQTYIKSMDKDFVAATIQAIGRCATNIGEVRDTCLNGLVQLLSNRDVVAESVVVIKKLLQMQPEKHSDIIKHMAKLTDNIQVPMARASILWLIGEYCEHVPKIAPDVLRKMAKSFTNEEDIVKLQIINLAAKLYLTNSKQTKLLTQYVLNLAKYDQNYDIRDRARFIRQLIVPTEKSGALSKYAKKLFLALKPAPVLESPFKDRDHFQLGSLSHLLNAKAGGYQELPDWPEAAPDPSVRNVEVKDSVRAVGTVTFRDTGEEERKPERKSKQRKSDSESESDEEESESESSQSESEDSESEAEIKKKKKVLILRPYLNIKTTKHSCQFSFISFQAAESKPPTKPVKKENKKEKKEMSLLDLDDCEYFRLCTLSAVKVNIKVITFTSAYLCPVCSTEETKKPPILLQVQKFRCPFRKIIRIPEMSLSLFSTHTKKFFVSIQPPVGELMRPIFLTENEFKKEQGQLMGMNEITEKLTLDANPPVPPPDHPIHRFAGRTVTSSSLVLVTVATKEEGAAQLTVNCEKMLIGTMLVKDILLALTQ</sequence>
<dbReference type="GO" id="GO:0030665">
    <property type="term" value="C:clathrin-coated vesicle membrane"/>
    <property type="evidence" value="ECO:0007669"/>
    <property type="project" value="UniProtKB-SubCell"/>
</dbReference>
<reference evidence="11" key="1">
    <citation type="submission" date="2025-08" db="UniProtKB">
        <authorList>
            <consortium name="Ensembl"/>
        </authorList>
    </citation>
    <scope>IDENTIFICATION</scope>
</reference>
<evidence type="ECO:0000256" key="4">
    <source>
        <dbReference type="ARBA" id="ARBA00022553"/>
    </source>
</evidence>
<dbReference type="Pfam" id="PF24080">
    <property type="entry name" value="AP3B1_C_2"/>
    <property type="match status" value="1"/>
</dbReference>
<feature type="domain" description="Clathrin/coatomer adaptor adaptin-like N-terminal" evidence="9">
    <location>
        <begin position="1"/>
        <end position="527"/>
    </location>
</feature>
<dbReference type="Proteomes" id="UP000694389">
    <property type="component" value="Unassembled WGS sequence"/>
</dbReference>
<organism evidence="11 12">
    <name type="scientific">Dicentrarchus labrax</name>
    <name type="common">European seabass</name>
    <name type="synonym">Morone labrax</name>
    <dbReference type="NCBI Taxonomy" id="13489"/>
    <lineage>
        <taxon>Eukaryota</taxon>
        <taxon>Metazoa</taxon>
        <taxon>Chordata</taxon>
        <taxon>Craniata</taxon>
        <taxon>Vertebrata</taxon>
        <taxon>Euteleostomi</taxon>
        <taxon>Actinopterygii</taxon>
        <taxon>Neopterygii</taxon>
        <taxon>Teleostei</taxon>
        <taxon>Neoteleostei</taxon>
        <taxon>Acanthomorphata</taxon>
        <taxon>Eupercaria</taxon>
        <taxon>Moronidae</taxon>
        <taxon>Dicentrarchus</taxon>
    </lineage>
</organism>
<dbReference type="GO" id="GO:0006886">
    <property type="term" value="P:intracellular protein transport"/>
    <property type="evidence" value="ECO:0007669"/>
    <property type="project" value="InterPro"/>
</dbReference>
<evidence type="ECO:0000256" key="7">
    <source>
        <dbReference type="ARBA" id="ARBA00023570"/>
    </source>
</evidence>
<feature type="compositionally biased region" description="Acidic residues" evidence="8">
    <location>
        <begin position="632"/>
        <end position="655"/>
    </location>
</feature>
<evidence type="ECO:0000259" key="10">
    <source>
        <dbReference type="Pfam" id="PF24080"/>
    </source>
</evidence>
<dbReference type="GO" id="GO:0016192">
    <property type="term" value="P:vesicle-mediated transport"/>
    <property type="evidence" value="ECO:0007669"/>
    <property type="project" value="InterPro"/>
</dbReference>
<keyword evidence="4" id="KW-0597">Phosphoprotein</keyword>
<evidence type="ECO:0000313" key="11">
    <source>
        <dbReference type="Ensembl" id="ENSDLAP00005059942.1"/>
    </source>
</evidence>
<dbReference type="SUPFAM" id="SSF48371">
    <property type="entry name" value="ARM repeat"/>
    <property type="match status" value="1"/>
</dbReference>
<dbReference type="Ensembl" id="ENSDLAT00005063501.2">
    <property type="protein sequence ID" value="ENSDLAP00005059942.1"/>
    <property type="gene ID" value="ENSDLAG00005025132.2"/>
</dbReference>
<dbReference type="GeneTree" id="ENSGT00940000156817"/>
<accession>A0A8C4IN09</accession>
<dbReference type="InterPro" id="IPR026740">
    <property type="entry name" value="AP3_beta"/>
</dbReference>
<comment type="similarity">
    <text evidence="2">Belongs to the adaptor complexes large subunit family.</text>
</comment>